<name>A0ABD2Q4Q6_9PLAT</name>
<reference evidence="2 3" key="1">
    <citation type="submission" date="2024-11" db="EMBL/GenBank/DDBJ databases">
        <title>Adaptive evolution of stress response genes in parasites aligns with host niche diversity.</title>
        <authorList>
            <person name="Hahn C."/>
            <person name="Resl P."/>
        </authorList>
    </citation>
    <scope>NUCLEOTIDE SEQUENCE [LARGE SCALE GENOMIC DNA]</scope>
    <source>
        <strain evidence="2">EGGRZ-B1_66</strain>
        <tissue evidence="2">Body</tissue>
    </source>
</reference>
<keyword evidence="3" id="KW-1185">Reference proteome</keyword>
<dbReference type="AlphaFoldDB" id="A0ABD2Q4Q6"/>
<organism evidence="2 3">
    <name type="scientific">Cichlidogyrus casuarinus</name>
    <dbReference type="NCBI Taxonomy" id="1844966"/>
    <lineage>
        <taxon>Eukaryota</taxon>
        <taxon>Metazoa</taxon>
        <taxon>Spiralia</taxon>
        <taxon>Lophotrochozoa</taxon>
        <taxon>Platyhelminthes</taxon>
        <taxon>Monogenea</taxon>
        <taxon>Monopisthocotylea</taxon>
        <taxon>Dactylogyridea</taxon>
        <taxon>Ancyrocephalidae</taxon>
        <taxon>Cichlidogyrus</taxon>
    </lineage>
</organism>
<accession>A0ABD2Q4Q6</accession>
<evidence type="ECO:0000313" key="2">
    <source>
        <dbReference type="EMBL" id="KAL3314127.1"/>
    </source>
</evidence>
<feature type="domain" description="Anoctamin dimerisation" evidence="1">
    <location>
        <begin position="9"/>
        <end position="61"/>
    </location>
</feature>
<evidence type="ECO:0000259" key="1">
    <source>
        <dbReference type="Pfam" id="PF16178"/>
    </source>
</evidence>
<gene>
    <name evidence="2" type="ORF">Ciccas_007261</name>
</gene>
<dbReference type="EMBL" id="JBJKFK010001087">
    <property type="protein sequence ID" value="KAL3314127.1"/>
    <property type="molecule type" value="Genomic_DNA"/>
</dbReference>
<sequence length="177" mass="20725">MSQNRELTFRDGKRKIDYVLVYKRVKLEDESKDDGEKRVRRDAFLMMLSQKRIEIEVEDSEGNIIAGTGDQGVFTFKASSKKGANQKDKLCAKAIGFEKPLASVLSHYMGYSKNPWKEDLFKRIAACRERKLKGFHYYGVRFQTPPNLNRLIWFRDTEFILALDLQQKLWSLQVNHI</sequence>
<proteinExistence type="predicted"/>
<evidence type="ECO:0000313" key="3">
    <source>
        <dbReference type="Proteomes" id="UP001626550"/>
    </source>
</evidence>
<dbReference type="Proteomes" id="UP001626550">
    <property type="component" value="Unassembled WGS sequence"/>
</dbReference>
<dbReference type="InterPro" id="IPR032394">
    <property type="entry name" value="Anoct_dimer"/>
</dbReference>
<protein>
    <recommendedName>
        <fullName evidence="1">Anoctamin dimerisation domain-containing protein</fullName>
    </recommendedName>
</protein>
<comment type="caution">
    <text evidence="2">The sequence shown here is derived from an EMBL/GenBank/DDBJ whole genome shotgun (WGS) entry which is preliminary data.</text>
</comment>
<dbReference type="Pfam" id="PF16178">
    <property type="entry name" value="Anoct_dimer"/>
    <property type="match status" value="1"/>
</dbReference>